<dbReference type="GO" id="GO:0006383">
    <property type="term" value="P:transcription by RNA polymerase III"/>
    <property type="evidence" value="ECO:0007669"/>
    <property type="project" value="InterPro"/>
</dbReference>
<feature type="region of interest" description="Disordered" evidence="2">
    <location>
        <begin position="616"/>
        <end position="639"/>
    </location>
</feature>
<evidence type="ECO:0000256" key="2">
    <source>
        <dbReference type="SAM" id="MobiDB-lite"/>
    </source>
</evidence>
<feature type="repeat" description="TPR" evidence="1">
    <location>
        <begin position="321"/>
        <end position="354"/>
    </location>
</feature>
<accession>A0A9Q9CD61</accession>
<evidence type="ECO:0000313" key="4">
    <source>
        <dbReference type="Proteomes" id="UP001059546"/>
    </source>
</evidence>
<dbReference type="EMBL" id="CP075154">
    <property type="protein sequence ID" value="UTX43759.1"/>
    <property type="molecule type" value="Genomic_DNA"/>
</dbReference>
<dbReference type="Pfam" id="PF13181">
    <property type="entry name" value="TPR_8"/>
    <property type="match status" value="1"/>
</dbReference>
<evidence type="ECO:0000313" key="3">
    <source>
        <dbReference type="EMBL" id="UTX43759.1"/>
    </source>
</evidence>
<protein>
    <submittedName>
        <fullName evidence="3">Uncharacterized protein</fullName>
    </submittedName>
</protein>
<evidence type="ECO:0000256" key="1">
    <source>
        <dbReference type="PROSITE-ProRule" id="PRU00339"/>
    </source>
</evidence>
<dbReference type="Gene3D" id="1.25.40.10">
    <property type="entry name" value="Tetratricopeptide repeat domain"/>
    <property type="match status" value="2"/>
</dbReference>
<dbReference type="GO" id="GO:0000127">
    <property type="term" value="C:transcription factor TFIIIC complex"/>
    <property type="evidence" value="ECO:0007669"/>
    <property type="project" value="TreeGrafter"/>
</dbReference>
<dbReference type="InterPro" id="IPR019734">
    <property type="entry name" value="TPR_rpt"/>
</dbReference>
<proteinExistence type="predicted"/>
<dbReference type="PANTHER" id="PTHR23082:SF0">
    <property type="entry name" value="GENERAL TRANSCRIPTION FACTOR 3C POLYPEPTIDE 3"/>
    <property type="match status" value="1"/>
</dbReference>
<name>A0A9Q9CD61_ENCHE</name>
<sequence>MPLKPSPQLMTYVGWLNGEEEWLMRRTRRRSSSKGSQRTIKAKSLITLANNLYVRNELGKCVEMLKEAICLMPRNPHPYFTLGLIFEEKGEIPKAYYCFFVAAHLQKNNYGLWRKLYDYSRQLGYNRERIYFIEVLQRKGNKREMVVEKMGLYGNDKFKEIGCRIELFEFDGVDDGIFDVIHRNITHKARLARLAKKLLNYLKKNEDSCSDHYIRRLIILKYEAFDFVDMKMVFDRYLLKRNVELCIKLRVIYIMACLHDRKDGNIEERIDAFLENEEVWSKITDIGLLRHLVDLLIENDMIDEVTKLLGRIKNSFSGQREFVYWKLGKMLDDKGKYDEALLYYKLVLETNPANDDVKSRIHSIYTKQGNHEMAKKYETIARLIDIVDGRSKKGCAYSPEMCMNIRSLYESTRVVRNDCGKFIESNRALVDDFLKNRFIFERRKKKASTGLRPYRQRHAGVLEIRNEEKAMKEGTSEGFRFVDLHGLSVDEWFDVISAQIFSLLSVSCTSEAMSLLFRSLEAYIFRHRSDITCKLVFMGLKASLMFGEFGDFISLVRSAICHTGNYSYSYLLFYFSNFFMSFQKSNDFSYFQKYLQRVCRRKLRICPSLEDELSSESLENETKEEKENANSHGGALCPEYKEDVPRRKTTGVTHFLFLNSHIPNLLQSKTVEMMSSLEMEGSTSESIILASMFLIHSKSRRVSDRNMFIKKGISILKKLKERSEGEDAYVISYNIGKAYQFFGFPGLAESFYMDALGTSDVELRRLVQFNLYLICKRNSTMQIFKDIIGSSRADSSSA</sequence>
<feature type="compositionally biased region" description="Basic and acidic residues" evidence="2">
    <location>
        <begin position="620"/>
        <end position="629"/>
    </location>
</feature>
<reference evidence="3" key="1">
    <citation type="submission" date="2021-05" db="EMBL/GenBank/DDBJ databases">
        <title>Encephalitozoon hellem ATCC 50604 Complete Genome.</title>
        <authorList>
            <person name="Mascarenhas dos Santos A.C."/>
            <person name="Julian A.T."/>
            <person name="Pombert J.-F."/>
        </authorList>
    </citation>
    <scope>NUCLEOTIDE SEQUENCE</scope>
    <source>
        <strain evidence="3">ATCC 50604</strain>
    </source>
</reference>
<keyword evidence="1" id="KW-0802">TPR repeat</keyword>
<dbReference type="PANTHER" id="PTHR23082">
    <property type="entry name" value="TRANSCRIPTION INITIATION FACTOR IIIC TFIIIC , POLYPEPTIDE 3-RELATED"/>
    <property type="match status" value="1"/>
</dbReference>
<dbReference type="AlphaFoldDB" id="A0A9Q9CD61"/>
<dbReference type="InterPro" id="IPR039340">
    <property type="entry name" value="Tfc4/TFIIIC-102/Sfc4"/>
</dbReference>
<dbReference type="Proteomes" id="UP001059546">
    <property type="component" value="Chromosome VIII"/>
</dbReference>
<organism evidence="3 4">
    <name type="scientific">Encephalitozoon hellem</name>
    <name type="common">Microsporidian parasite</name>
    <dbReference type="NCBI Taxonomy" id="27973"/>
    <lineage>
        <taxon>Eukaryota</taxon>
        <taxon>Fungi</taxon>
        <taxon>Fungi incertae sedis</taxon>
        <taxon>Microsporidia</taxon>
        <taxon>Unikaryonidae</taxon>
        <taxon>Encephalitozoon</taxon>
    </lineage>
</organism>
<dbReference type="SMART" id="SM00028">
    <property type="entry name" value="TPR"/>
    <property type="match status" value="3"/>
</dbReference>
<dbReference type="InterPro" id="IPR011990">
    <property type="entry name" value="TPR-like_helical_dom_sf"/>
</dbReference>
<dbReference type="PROSITE" id="PS50005">
    <property type="entry name" value="TPR"/>
    <property type="match status" value="1"/>
</dbReference>
<dbReference type="SUPFAM" id="SSF48452">
    <property type="entry name" value="TPR-like"/>
    <property type="match status" value="1"/>
</dbReference>
<gene>
    <name evidence="3" type="ORF">GPU96_08g15310</name>
</gene>